<proteinExistence type="predicted"/>
<sequence>MFYSRHLLLFPLLLLLITGATSVPLPETVCLSCPNLAQAPSLEVREGAGGLLPNNRNRMIYNNTHQDNHNRLIEELRALGYPTNIAPENLLQVQHLETQAEDSLNRMRAATEEMDRFVDGL</sequence>
<reference evidence="1" key="2">
    <citation type="journal article" date="2019" name="IMA Fungus">
        <title>Genome sequencing and comparison of five Tilletia species to identify candidate genes for the detection of regulated species infecting wheat.</title>
        <authorList>
            <person name="Nguyen H.D.T."/>
            <person name="Sultana T."/>
            <person name="Kesanakurti P."/>
            <person name="Hambleton S."/>
        </authorList>
    </citation>
    <scope>NUCLEOTIDE SEQUENCE</scope>
    <source>
        <strain evidence="1">DAOMC 238032</strain>
    </source>
</reference>
<gene>
    <name evidence="1" type="ORF">A4X03_0g3401</name>
</gene>
<dbReference type="Proteomes" id="UP000077671">
    <property type="component" value="Unassembled WGS sequence"/>
</dbReference>
<protein>
    <submittedName>
        <fullName evidence="1">Uncharacterized protein</fullName>
    </submittedName>
</protein>
<organism evidence="1 2">
    <name type="scientific">Tilletia caries</name>
    <name type="common">wheat bunt fungus</name>
    <dbReference type="NCBI Taxonomy" id="13290"/>
    <lineage>
        <taxon>Eukaryota</taxon>
        <taxon>Fungi</taxon>
        <taxon>Dikarya</taxon>
        <taxon>Basidiomycota</taxon>
        <taxon>Ustilaginomycotina</taxon>
        <taxon>Exobasidiomycetes</taxon>
        <taxon>Tilletiales</taxon>
        <taxon>Tilletiaceae</taxon>
        <taxon>Tilletia</taxon>
    </lineage>
</organism>
<evidence type="ECO:0000313" key="1">
    <source>
        <dbReference type="EMBL" id="KAE8261269.1"/>
    </source>
</evidence>
<dbReference type="AlphaFoldDB" id="A0A177V703"/>
<name>A0A177V703_9BASI</name>
<evidence type="ECO:0000313" key="2">
    <source>
        <dbReference type="Proteomes" id="UP000077671"/>
    </source>
</evidence>
<dbReference type="EMBL" id="LWDD02000389">
    <property type="protein sequence ID" value="KAE8261269.1"/>
    <property type="molecule type" value="Genomic_DNA"/>
</dbReference>
<comment type="caution">
    <text evidence="1">The sequence shown here is derived from an EMBL/GenBank/DDBJ whole genome shotgun (WGS) entry which is preliminary data.</text>
</comment>
<accession>A0A177V703</accession>
<reference evidence="1" key="1">
    <citation type="submission" date="2016-04" db="EMBL/GenBank/DDBJ databases">
        <authorList>
            <person name="Nguyen H.D."/>
            <person name="Kesanakurti P."/>
            <person name="Cullis J."/>
            <person name="Levesque C.A."/>
            <person name="Hambleton S."/>
        </authorList>
    </citation>
    <scope>NUCLEOTIDE SEQUENCE</scope>
    <source>
        <strain evidence="1">DAOMC 238032</strain>
    </source>
</reference>